<keyword evidence="2" id="KW-1185">Reference proteome</keyword>
<evidence type="ECO:0000313" key="1">
    <source>
        <dbReference type="EMBL" id="MBD8032787.1"/>
    </source>
</evidence>
<dbReference type="RefSeq" id="WP_191703377.1">
    <property type="nucleotide sequence ID" value="NZ_JACSPW010000005.1"/>
</dbReference>
<protein>
    <submittedName>
        <fullName evidence="1">Cysteine synthase</fullName>
    </submittedName>
</protein>
<dbReference type="Proteomes" id="UP000600565">
    <property type="component" value="Unassembled WGS sequence"/>
</dbReference>
<sequence length="129" mass="14568">MLSKWLTTVEENGVRVETVIEKTDLVEGDVLNGSVYITPLTDDEDDKIDYISLKVLCEQANGEISVIGKHSFEVVGTIRSKDAEIMPFEIMPDERWVCGVDERLIFQTTVIFLDGTEVEEVGYISYDTE</sequence>
<accession>A0ABR8XLG8</accession>
<name>A0ABR8XLG8_9BACL</name>
<evidence type="ECO:0000313" key="2">
    <source>
        <dbReference type="Proteomes" id="UP000600565"/>
    </source>
</evidence>
<proteinExistence type="predicted"/>
<gene>
    <name evidence="1" type="ORF">H9632_06885</name>
</gene>
<comment type="caution">
    <text evidence="1">The sequence shown here is derived from an EMBL/GenBank/DDBJ whole genome shotgun (WGS) entry which is preliminary data.</text>
</comment>
<reference evidence="1 2" key="1">
    <citation type="submission" date="2020-08" db="EMBL/GenBank/DDBJ databases">
        <title>A Genomic Blueprint of the Chicken Gut Microbiome.</title>
        <authorList>
            <person name="Gilroy R."/>
            <person name="Ravi A."/>
            <person name="Getino M."/>
            <person name="Pursley I."/>
            <person name="Horton D.L."/>
            <person name="Alikhan N.-F."/>
            <person name="Baker D."/>
            <person name="Gharbi K."/>
            <person name="Hall N."/>
            <person name="Watson M."/>
            <person name="Adriaenssens E.M."/>
            <person name="Foster-Nyarko E."/>
            <person name="Jarju S."/>
            <person name="Secka A."/>
            <person name="Antonio M."/>
            <person name="Oren A."/>
            <person name="Chaudhuri R."/>
            <person name="La Ragione R.M."/>
            <person name="Hildebrand F."/>
            <person name="Pallen M.J."/>
        </authorList>
    </citation>
    <scope>NUCLEOTIDE SEQUENCE [LARGE SCALE GENOMIC DNA]</scope>
    <source>
        <strain evidence="1 2">Sa1YVA6</strain>
    </source>
</reference>
<organism evidence="1 2">
    <name type="scientific">Solibacillus merdavium</name>
    <dbReference type="NCBI Taxonomy" id="2762218"/>
    <lineage>
        <taxon>Bacteria</taxon>
        <taxon>Bacillati</taxon>
        <taxon>Bacillota</taxon>
        <taxon>Bacilli</taxon>
        <taxon>Bacillales</taxon>
        <taxon>Caryophanaceae</taxon>
        <taxon>Solibacillus</taxon>
    </lineage>
</organism>
<dbReference type="EMBL" id="JACSPW010000005">
    <property type="protein sequence ID" value="MBD8032787.1"/>
    <property type="molecule type" value="Genomic_DNA"/>
</dbReference>